<keyword evidence="2" id="KW-1185">Reference proteome</keyword>
<feature type="compositionally biased region" description="Low complexity" evidence="1">
    <location>
        <begin position="51"/>
        <end position="60"/>
    </location>
</feature>
<accession>A0A6P8YJM6</accession>
<dbReference type="AlphaFoldDB" id="A0A6P8YJM6"/>
<name>A0A6P8YJM6_THRPL</name>
<reference evidence="3" key="1">
    <citation type="submission" date="2025-08" db="UniProtKB">
        <authorList>
            <consortium name="RefSeq"/>
        </authorList>
    </citation>
    <scope>IDENTIFICATION</scope>
    <source>
        <tissue evidence="3">Total insect</tissue>
    </source>
</reference>
<feature type="compositionally biased region" description="Polar residues" evidence="1">
    <location>
        <begin position="61"/>
        <end position="75"/>
    </location>
</feature>
<dbReference type="GeneID" id="117644585"/>
<dbReference type="Proteomes" id="UP000515158">
    <property type="component" value="Unplaced"/>
</dbReference>
<dbReference type="InParanoid" id="A0A6P8YJM6"/>
<evidence type="ECO:0000313" key="2">
    <source>
        <dbReference type="Proteomes" id="UP000515158"/>
    </source>
</evidence>
<feature type="region of interest" description="Disordered" evidence="1">
    <location>
        <begin position="51"/>
        <end position="75"/>
    </location>
</feature>
<evidence type="ECO:0000256" key="1">
    <source>
        <dbReference type="SAM" id="MobiDB-lite"/>
    </source>
</evidence>
<protein>
    <submittedName>
        <fullName evidence="3">Uncharacterized protein LOC117644585</fullName>
    </submittedName>
</protein>
<gene>
    <name evidence="3" type="primary">LOC117644585</name>
</gene>
<evidence type="ECO:0000313" key="3">
    <source>
        <dbReference type="RefSeq" id="XP_034240048.1"/>
    </source>
</evidence>
<proteinExistence type="predicted"/>
<organism evidence="3">
    <name type="scientific">Thrips palmi</name>
    <name type="common">Melon thrips</name>
    <dbReference type="NCBI Taxonomy" id="161013"/>
    <lineage>
        <taxon>Eukaryota</taxon>
        <taxon>Metazoa</taxon>
        <taxon>Ecdysozoa</taxon>
        <taxon>Arthropoda</taxon>
        <taxon>Hexapoda</taxon>
        <taxon>Insecta</taxon>
        <taxon>Pterygota</taxon>
        <taxon>Neoptera</taxon>
        <taxon>Paraneoptera</taxon>
        <taxon>Thysanoptera</taxon>
        <taxon>Terebrantia</taxon>
        <taxon>Thripoidea</taxon>
        <taxon>Thripidae</taxon>
        <taxon>Thrips</taxon>
    </lineage>
</organism>
<sequence>MAADGHRPAPIAACSRDCAATCTRNRAALGSPEVSNLSELFDETLYMSSLDRSSPDLPSDGVSSHPNTPVSKRNISTQTFVPVTIDKAVQTIPMRHCKKKCE</sequence>
<dbReference type="RefSeq" id="XP_034240048.1">
    <property type="nucleotide sequence ID" value="XM_034384157.1"/>
</dbReference>
<dbReference type="KEGG" id="tpal:117644585"/>